<evidence type="ECO:0000313" key="2">
    <source>
        <dbReference type="Proteomes" id="UP000618931"/>
    </source>
</evidence>
<dbReference type="EMBL" id="JADQDM010000002">
    <property type="protein sequence ID" value="MBF9220958.1"/>
    <property type="molecule type" value="Genomic_DNA"/>
</dbReference>
<organism evidence="1 2">
    <name type="scientific">Hymenobacter ruricola</name>
    <dbReference type="NCBI Taxonomy" id="2791023"/>
    <lineage>
        <taxon>Bacteria</taxon>
        <taxon>Pseudomonadati</taxon>
        <taxon>Bacteroidota</taxon>
        <taxon>Cytophagia</taxon>
        <taxon>Cytophagales</taxon>
        <taxon>Hymenobacteraceae</taxon>
        <taxon>Hymenobacter</taxon>
    </lineage>
</organism>
<protein>
    <submittedName>
        <fullName evidence="1">Uncharacterized protein</fullName>
    </submittedName>
</protein>
<reference evidence="1 2" key="1">
    <citation type="submission" date="2020-11" db="EMBL/GenBank/DDBJ databases">
        <authorList>
            <person name="Kim M.K."/>
        </authorList>
    </citation>
    <scope>NUCLEOTIDE SEQUENCE [LARGE SCALE GENOMIC DNA]</scope>
    <source>
        <strain evidence="1 2">BT662</strain>
    </source>
</reference>
<sequence length="196" mass="20744">MHFLPTLLLAGAAVLAAPGPRYLVVPGRSIGTVALGTDPLNSLAPLGPPTHTEGALGESWNTWVGKETVAGNRPSQLDVFWARPAGAAPGSKARTVQLIRTTSPAFKLANGLHIGSPVADIAPRYPRHDKALTLQLGTEEPRSLLDAPFDGIAFELSRPERGKSAAIVAFLVHAPGVMLYKQDFGLKAYLEAQARK</sequence>
<proteinExistence type="predicted"/>
<dbReference type="RefSeq" id="WP_196292379.1">
    <property type="nucleotide sequence ID" value="NZ_JADQDM010000002.1"/>
</dbReference>
<gene>
    <name evidence="1" type="ORF">I2H31_07580</name>
</gene>
<accession>A0ABS0I1Z5</accession>
<name>A0ABS0I1Z5_9BACT</name>
<dbReference type="Proteomes" id="UP000618931">
    <property type="component" value="Unassembled WGS sequence"/>
</dbReference>
<keyword evidence="2" id="KW-1185">Reference proteome</keyword>
<comment type="caution">
    <text evidence="1">The sequence shown here is derived from an EMBL/GenBank/DDBJ whole genome shotgun (WGS) entry which is preliminary data.</text>
</comment>
<evidence type="ECO:0000313" key="1">
    <source>
        <dbReference type="EMBL" id="MBF9220958.1"/>
    </source>
</evidence>